<dbReference type="AlphaFoldDB" id="A0A8A1MAZ4"/>
<protein>
    <submittedName>
        <fullName evidence="1">Uncharacterized protein</fullName>
    </submittedName>
</protein>
<accession>A0A8A1MAZ4</accession>
<reference evidence="1" key="1">
    <citation type="submission" date="2021-01" db="EMBL/GenBank/DDBJ databases">
        <title>Chromosome-level genome assembly of a human fungal pathogen reveals clustering of transcriptionally co-regulated genes.</title>
        <authorList>
            <person name="Voorhies M."/>
            <person name="Cohen S."/>
            <person name="Shea T.P."/>
            <person name="Petrus S."/>
            <person name="Munoz J.F."/>
            <person name="Poplawski S."/>
            <person name="Goldman W.E."/>
            <person name="Michael T."/>
            <person name="Cuomo C.A."/>
            <person name="Sil A."/>
            <person name="Beyhan S."/>
        </authorList>
    </citation>
    <scope>NUCLEOTIDE SEQUENCE</scope>
    <source>
        <strain evidence="1">WU24</strain>
    </source>
</reference>
<dbReference type="Proteomes" id="UP000663671">
    <property type="component" value="Chromosome 1"/>
</dbReference>
<sequence length="126" mass="14256">MWRYRASSGARSETVIDGIRHQIANPTASRSRPNLLRTLDGIHHQRGCSGITRNMIRVMKSVNKLHGPDSIYWDLHSIHNTVERQMPDVETLVHRQNSKIECTLGGPRSTTLWMKYAAATGRNSPP</sequence>
<organism evidence="1 2">
    <name type="scientific">Ajellomyces capsulatus</name>
    <name type="common">Darling's disease fungus</name>
    <name type="synonym">Histoplasma capsulatum</name>
    <dbReference type="NCBI Taxonomy" id="5037"/>
    <lineage>
        <taxon>Eukaryota</taxon>
        <taxon>Fungi</taxon>
        <taxon>Dikarya</taxon>
        <taxon>Ascomycota</taxon>
        <taxon>Pezizomycotina</taxon>
        <taxon>Eurotiomycetes</taxon>
        <taxon>Eurotiomycetidae</taxon>
        <taxon>Onygenales</taxon>
        <taxon>Ajellomycetaceae</taxon>
        <taxon>Histoplasma</taxon>
    </lineage>
</organism>
<proteinExistence type="predicted"/>
<gene>
    <name evidence="1" type="ORF">I7I51_00218</name>
</gene>
<dbReference type="VEuPathDB" id="FungiDB:I7I51_00218"/>
<evidence type="ECO:0000313" key="2">
    <source>
        <dbReference type="Proteomes" id="UP000663671"/>
    </source>
</evidence>
<dbReference type="EMBL" id="CP069114">
    <property type="protein sequence ID" value="QSS63161.1"/>
    <property type="molecule type" value="Genomic_DNA"/>
</dbReference>
<name>A0A8A1MAZ4_AJECA</name>
<evidence type="ECO:0000313" key="1">
    <source>
        <dbReference type="EMBL" id="QSS63161.1"/>
    </source>
</evidence>